<evidence type="ECO:0000256" key="3">
    <source>
        <dbReference type="ARBA" id="ARBA00023163"/>
    </source>
</evidence>
<reference evidence="5 6" key="1">
    <citation type="submission" date="2019-03" db="EMBL/GenBank/DDBJ databases">
        <title>Primorskyibacter sp. SS33 isolated from sediments.</title>
        <authorList>
            <person name="Xunke S."/>
        </authorList>
    </citation>
    <scope>NUCLEOTIDE SEQUENCE [LARGE SCALE GENOMIC DNA]</scope>
    <source>
        <strain evidence="5 6">SS33</strain>
    </source>
</reference>
<dbReference type="GO" id="GO:0003677">
    <property type="term" value="F:DNA binding"/>
    <property type="evidence" value="ECO:0007669"/>
    <property type="project" value="UniProtKB-KW"/>
</dbReference>
<dbReference type="InterPro" id="IPR036388">
    <property type="entry name" value="WH-like_DNA-bd_sf"/>
</dbReference>
<dbReference type="GO" id="GO:0006355">
    <property type="term" value="P:regulation of DNA-templated transcription"/>
    <property type="evidence" value="ECO:0007669"/>
    <property type="project" value="InterPro"/>
</dbReference>
<keyword evidence="6" id="KW-1185">Reference proteome</keyword>
<dbReference type="PANTHER" id="PTHR44688:SF25">
    <property type="entry name" value="HTH LUXR-TYPE DOMAIN-CONTAINING PROTEIN"/>
    <property type="match status" value="1"/>
</dbReference>
<keyword evidence="3" id="KW-0804">Transcription</keyword>
<gene>
    <name evidence="5" type="ORF">E2L08_04495</name>
</gene>
<keyword evidence="1" id="KW-0805">Transcription regulation</keyword>
<proteinExistence type="predicted"/>
<sequence length="237" mass="26193">MPNGRFLNWVECLREVVKRDALTDHVFALRDVLGVLHVSYHSVSRTGSEYGAVTYSQAWVDRYVAQEYTRIDPVVAEGLRRVDAFDWKEADWSGRAARTLLSEAQEYGLGRQGMSLSMRGPGGQFALFTLNDCADDDAWARKMETVGSDAILAAYYINQCALRIDQTDTDPARALSPRETDALSLVASGMSRSAAARYLEISEHTLRVYIESARNKLGATNTTHAVARAIAKGLIAL</sequence>
<accession>A0A4R6AF48</accession>
<comment type="caution">
    <text evidence="5">The sequence shown here is derived from an EMBL/GenBank/DDBJ whole genome shotgun (WGS) entry which is preliminary data.</text>
</comment>
<dbReference type="Proteomes" id="UP000295701">
    <property type="component" value="Unassembled WGS sequence"/>
</dbReference>
<dbReference type="Pfam" id="PF00196">
    <property type="entry name" value="GerE"/>
    <property type="match status" value="1"/>
</dbReference>
<dbReference type="Pfam" id="PF03472">
    <property type="entry name" value="Autoind_bind"/>
    <property type="match status" value="1"/>
</dbReference>
<dbReference type="SMART" id="SM00421">
    <property type="entry name" value="HTH_LUXR"/>
    <property type="match status" value="1"/>
</dbReference>
<dbReference type="CDD" id="cd06170">
    <property type="entry name" value="LuxR_C_like"/>
    <property type="match status" value="1"/>
</dbReference>
<evidence type="ECO:0000313" key="5">
    <source>
        <dbReference type="EMBL" id="TDL81917.1"/>
    </source>
</evidence>
<dbReference type="InterPro" id="IPR000792">
    <property type="entry name" value="Tscrpt_reg_LuxR_C"/>
</dbReference>
<dbReference type="EMBL" id="SNAA01000003">
    <property type="protein sequence ID" value="TDL81917.1"/>
    <property type="molecule type" value="Genomic_DNA"/>
</dbReference>
<organism evidence="5 6">
    <name type="scientific">Palleronia sediminis</name>
    <dbReference type="NCBI Taxonomy" id="2547833"/>
    <lineage>
        <taxon>Bacteria</taxon>
        <taxon>Pseudomonadati</taxon>
        <taxon>Pseudomonadota</taxon>
        <taxon>Alphaproteobacteria</taxon>
        <taxon>Rhodobacterales</taxon>
        <taxon>Roseobacteraceae</taxon>
        <taxon>Palleronia</taxon>
    </lineage>
</organism>
<dbReference type="PANTHER" id="PTHR44688">
    <property type="entry name" value="DNA-BINDING TRANSCRIPTIONAL ACTIVATOR DEVR_DOSR"/>
    <property type="match status" value="1"/>
</dbReference>
<dbReference type="Gene3D" id="1.10.10.10">
    <property type="entry name" value="Winged helix-like DNA-binding domain superfamily/Winged helix DNA-binding domain"/>
    <property type="match status" value="1"/>
</dbReference>
<dbReference type="InterPro" id="IPR005143">
    <property type="entry name" value="TF_LuxR_autoind-bd_dom"/>
</dbReference>
<feature type="domain" description="HTH luxR-type" evidence="4">
    <location>
        <begin position="168"/>
        <end position="233"/>
    </location>
</feature>
<dbReference type="SUPFAM" id="SSF46894">
    <property type="entry name" value="C-terminal effector domain of the bipartite response regulators"/>
    <property type="match status" value="1"/>
</dbReference>
<dbReference type="OrthoDB" id="9803630at2"/>
<dbReference type="PROSITE" id="PS50043">
    <property type="entry name" value="HTH_LUXR_2"/>
    <property type="match status" value="1"/>
</dbReference>
<dbReference type="AlphaFoldDB" id="A0A4R6AF48"/>
<dbReference type="SUPFAM" id="SSF75516">
    <property type="entry name" value="Pheromone-binding domain of LuxR-like quorum-sensing transcription factors"/>
    <property type="match status" value="1"/>
</dbReference>
<dbReference type="InterPro" id="IPR036693">
    <property type="entry name" value="TF_LuxR_autoind-bd_dom_sf"/>
</dbReference>
<dbReference type="RefSeq" id="WP_133395866.1">
    <property type="nucleotide sequence ID" value="NZ_SNAA01000003.1"/>
</dbReference>
<evidence type="ECO:0000313" key="6">
    <source>
        <dbReference type="Proteomes" id="UP000295701"/>
    </source>
</evidence>
<evidence type="ECO:0000256" key="1">
    <source>
        <dbReference type="ARBA" id="ARBA00023015"/>
    </source>
</evidence>
<dbReference type="InterPro" id="IPR016032">
    <property type="entry name" value="Sig_transdc_resp-reg_C-effctor"/>
</dbReference>
<keyword evidence="2" id="KW-0238">DNA-binding</keyword>
<evidence type="ECO:0000256" key="2">
    <source>
        <dbReference type="ARBA" id="ARBA00023125"/>
    </source>
</evidence>
<name>A0A4R6AF48_9RHOB</name>
<dbReference type="PRINTS" id="PR00038">
    <property type="entry name" value="HTHLUXR"/>
</dbReference>
<evidence type="ECO:0000259" key="4">
    <source>
        <dbReference type="PROSITE" id="PS50043"/>
    </source>
</evidence>
<dbReference type="Gene3D" id="3.30.450.80">
    <property type="entry name" value="Transcription factor LuxR-like, autoinducer-binding domain"/>
    <property type="match status" value="1"/>
</dbReference>
<protein>
    <submittedName>
        <fullName evidence="5">LuxR family transcriptional regulator</fullName>
    </submittedName>
</protein>